<feature type="region of interest" description="Disordered" evidence="1">
    <location>
        <begin position="370"/>
        <end position="447"/>
    </location>
</feature>
<feature type="compositionally biased region" description="Basic and acidic residues" evidence="1">
    <location>
        <begin position="108"/>
        <end position="133"/>
    </location>
</feature>
<feature type="compositionally biased region" description="Polar residues" evidence="1">
    <location>
        <begin position="54"/>
        <end position="65"/>
    </location>
</feature>
<keyword evidence="4" id="KW-1185">Reference proteome</keyword>
<feature type="compositionally biased region" description="Polar residues" evidence="1">
    <location>
        <begin position="76"/>
        <end position="90"/>
    </location>
</feature>
<keyword evidence="2" id="KW-0732">Signal</keyword>
<sequence>MASNGSGSGALRLALALSCASSSTSSCHVPSTKDSRGPAARSRGAAASAEPTGKSDTSRLPPTSGRTRHLGAPPSLSLNSGHRMSHTPSSLRDLRKMPGALGGRLLGLRRERSTVGVGDKRGDGHRPEQRLSKGSDAAPLGSFDQSGSSGSSKIANSPPGPPAAAAASSEHLGGAPTSRRVHGSRGGNSRFLSSSFSNGTSASSRRLGALLRAASGVAGSATAGLSMAGRASTRTRSERTLGGGGASGGSPAVVDIATNSSSPDRLAALPPSSSSPSLSPAAKAASLSSPAFVPGNDPTHRTLDIPDREDRAHVAPKVLGVGLSNRPRRAKSPERMFRTELTSAAELVACNVQLRESDMGIGIRRVSSRLRRRPESIPPKHPVSGGGRSFSPVKYPGGEGLDGRVASHTHGRIGQPPGLGLKSTDAEVEGTASAGDLRLLSPVTPSS</sequence>
<feature type="compositionally biased region" description="Low complexity" evidence="1">
    <location>
        <begin position="37"/>
        <end position="49"/>
    </location>
</feature>
<evidence type="ECO:0000256" key="1">
    <source>
        <dbReference type="SAM" id="MobiDB-lite"/>
    </source>
</evidence>
<evidence type="ECO:0000313" key="3">
    <source>
        <dbReference type="EMBL" id="OSX70314.1"/>
    </source>
</evidence>
<feature type="compositionally biased region" description="Low complexity" evidence="1">
    <location>
        <begin position="260"/>
        <end position="291"/>
    </location>
</feature>
<proteinExistence type="predicted"/>
<feature type="chain" id="PRO_5012010334" evidence="2">
    <location>
        <begin position="27"/>
        <end position="447"/>
    </location>
</feature>
<name>A0A1X6NNX9_PORUM</name>
<feature type="compositionally biased region" description="Low complexity" evidence="1">
    <location>
        <begin position="146"/>
        <end position="169"/>
    </location>
</feature>
<protein>
    <submittedName>
        <fullName evidence="3">Uncharacterized protein</fullName>
    </submittedName>
</protein>
<organism evidence="3 4">
    <name type="scientific">Porphyra umbilicalis</name>
    <name type="common">Purple laver</name>
    <name type="synonym">Red alga</name>
    <dbReference type="NCBI Taxonomy" id="2786"/>
    <lineage>
        <taxon>Eukaryota</taxon>
        <taxon>Rhodophyta</taxon>
        <taxon>Bangiophyceae</taxon>
        <taxon>Bangiales</taxon>
        <taxon>Bangiaceae</taxon>
        <taxon>Porphyra</taxon>
    </lineage>
</organism>
<reference evidence="3 4" key="1">
    <citation type="submission" date="2017-03" db="EMBL/GenBank/DDBJ databases">
        <title>WGS assembly of Porphyra umbilicalis.</title>
        <authorList>
            <person name="Brawley S.H."/>
            <person name="Blouin N.A."/>
            <person name="Ficko-Blean E."/>
            <person name="Wheeler G.L."/>
            <person name="Lohr M."/>
            <person name="Goodson H.V."/>
            <person name="Jenkins J.W."/>
            <person name="Blaby-Haas C.E."/>
            <person name="Helliwell K.E."/>
            <person name="Chan C."/>
            <person name="Marriage T."/>
            <person name="Bhattacharya D."/>
            <person name="Klein A.S."/>
            <person name="Badis Y."/>
            <person name="Brodie J."/>
            <person name="Cao Y."/>
            <person name="Collen J."/>
            <person name="Dittami S.M."/>
            <person name="Gachon C.M."/>
            <person name="Green B.R."/>
            <person name="Karpowicz S."/>
            <person name="Kim J.W."/>
            <person name="Kudahl U."/>
            <person name="Lin S."/>
            <person name="Michel G."/>
            <person name="Mittag M."/>
            <person name="Olson B.J."/>
            <person name="Pangilinan J."/>
            <person name="Peng Y."/>
            <person name="Qiu H."/>
            <person name="Shu S."/>
            <person name="Singer J.T."/>
            <person name="Smith A.G."/>
            <person name="Sprecher B.N."/>
            <person name="Wagner V."/>
            <person name="Wang W."/>
            <person name="Wang Z.-Y."/>
            <person name="Yan J."/>
            <person name="Yarish C."/>
            <person name="Zoeuner-Riek S."/>
            <person name="Zhuang Y."/>
            <person name="Zou Y."/>
            <person name="Lindquist E.A."/>
            <person name="Grimwood J."/>
            <person name="Barry K."/>
            <person name="Rokhsar D.S."/>
            <person name="Schmutz J."/>
            <person name="Stiller J.W."/>
            <person name="Grossman A.R."/>
            <person name="Prochnik S.E."/>
        </authorList>
    </citation>
    <scope>NUCLEOTIDE SEQUENCE [LARGE SCALE GENOMIC DNA]</scope>
    <source>
        <strain evidence="3">4086291</strain>
    </source>
</reference>
<gene>
    <name evidence="3" type="ORF">BU14_0792s0003</name>
</gene>
<feature type="compositionally biased region" description="Low complexity" evidence="1">
    <location>
        <begin position="187"/>
        <end position="203"/>
    </location>
</feature>
<dbReference type="EMBL" id="KV919276">
    <property type="protein sequence ID" value="OSX70314.1"/>
    <property type="molecule type" value="Genomic_DNA"/>
</dbReference>
<dbReference type="Proteomes" id="UP000218209">
    <property type="component" value="Unassembled WGS sequence"/>
</dbReference>
<dbReference type="AlphaFoldDB" id="A0A1X6NNX9"/>
<feature type="region of interest" description="Disordered" evidence="1">
    <location>
        <begin position="22"/>
        <end position="203"/>
    </location>
</feature>
<evidence type="ECO:0000256" key="2">
    <source>
        <dbReference type="SAM" id="SignalP"/>
    </source>
</evidence>
<evidence type="ECO:0000313" key="4">
    <source>
        <dbReference type="Proteomes" id="UP000218209"/>
    </source>
</evidence>
<feature type="compositionally biased region" description="Low complexity" evidence="1">
    <location>
        <begin position="215"/>
        <end position="226"/>
    </location>
</feature>
<feature type="region of interest" description="Disordered" evidence="1">
    <location>
        <begin position="215"/>
        <end position="304"/>
    </location>
</feature>
<feature type="signal peptide" evidence="2">
    <location>
        <begin position="1"/>
        <end position="26"/>
    </location>
</feature>
<accession>A0A1X6NNX9</accession>